<gene>
    <name evidence="3" type="ORF">FIBRA_06043</name>
</gene>
<dbReference type="InParanoid" id="J4HYI2"/>
<proteinExistence type="predicted"/>
<keyword evidence="2" id="KW-0812">Transmembrane</keyword>
<feature type="compositionally biased region" description="Low complexity" evidence="1">
    <location>
        <begin position="97"/>
        <end position="118"/>
    </location>
</feature>
<dbReference type="AlphaFoldDB" id="J4HYI2"/>
<feature type="region of interest" description="Disordered" evidence="1">
    <location>
        <begin position="1"/>
        <end position="126"/>
    </location>
</feature>
<evidence type="ECO:0000313" key="4">
    <source>
        <dbReference type="Proteomes" id="UP000006352"/>
    </source>
</evidence>
<feature type="region of interest" description="Disordered" evidence="1">
    <location>
        <begin position="154"/>
        <end position="189"/>
    </location>
</feature>
<protein>
    <submittedName>
        <fullName evidence="3">Uncharacterized protein</fullName>
    </submittedName>
</protein>
<dbReference type="OrthoDB" id="2576477at2759"/>
<feature type="transmembrane region" description="Helical" evidence="2">
    <location>
        <begin position="255"/>
        <end position="278"/>
    </location>
</feature>
<dbReference type="HOGENOM" id="CLU_035058_0_0_1"/>
<name>J4HYI2_9APHY</name>
<keyword evidence="2" id="KW-0472">Membrane</keyword>
<feature type="transmembrane region" description="Helical" evidence="2">
    <location>
        <begin position="232"/>
        <end position="249"/>
    </location>
</feature>
<accession>J4HYI2</accession>
<feature type="compositionally biased region" description="Basic and acidic residues" evidence="1">
    <location>
        <begin position="53"/>
        <end position="62"/>
    </location>
</feature>
<evidence type="ECO:0000313" key="3">
    <source>
        <dbReference type="EMBL" id="CCM03892.1"/>
    </source>
</evidence>
<dbReference type="RefSeq" id="XP_012183175.1">
    <property type="nucleotide sequence ID" value="XM_012327785.1"/>
</dbReference>
<sequence>MSVADPLGDAAPDLPSPPIVVLSTTPPVHDPPPPYPSQERRSRATRSGRRRRTLDQAQDHASHLTIAPGGGTEYEALSPSLHHLSDADDRDNDATETTPLLHPSTSSPRSSTRLPSGLVPRRQRTLSITSTVRSTVSVAPSLAQTLLSAFNPEHDCEVDPDCEEPGPAEDGRDHSDDDEGVLDSPTLRRSRPLDDEQRAFVADLASQQLNRHRGLSWRTRWQRYYRPMGKRAYYAALFHLLVVNFPYALLAWVYLFVFTVAGTTTLMALPVGAVLCFLDLIGARLLSRGELALQTTFHGPLAYSRPNPPLPIFVRLRAPTPAEIELGLTAIPEKSFYRNAYAMFTDSTSYQALFYFLVIKPGITILLSLLLVVIVPVSFVLVWPAPAMLRLVRRLGIWQANIAVEGLCLAIR</sequence>
<keyword evidence="2" id="KW-1133">Transmembrane helix</keyword>
<feature type="compositionally biased region" description="Acidic residues" evidence="1">
    <location>
        <begin position="158"/>
        <end position="167"/>
    </location>
</feature>
<evidence type="ECO:0000256" key="1">
    <source>
        <dbReference type="SAM" id="MobiDB-lite"/>
    </source>
</evidence>
<feature type="compositionally biased region" description="Basic residues" evidence="1">
    <location>
        <begin position="43"/>
        <end position="52"/>
    </location>
</feature>
<keyword evidence="4" id="KW-1185">Reference proteome</keyword>
<evidence type="ECO:0000256" key="2">
    <source>
        <dbReference type="SAM" id="Phobius"/>
    </source>
</evidence>
<organism evidence="3 4">
    <name type="scientific">Fibroporia radiculosa</name>
    <dbReference type="NCBI Taxonomy" id="599839"/>
    <lineage>
        <taxon>Eukaryota</taxon>
        <taxon>Fungi</taxon>
        <taxon>Dikarya</taxon>
        <taxon>Basidiomycota</taxon>
        <taxon>Agaricomycotina</taxon>
        <taxon>Agaricomycetes</taxon>
        <taxon>Polyporales</taxon>
        <taxon>Fibroporiaceae</taxon>
        <taxon>Fibroporia</taxon>
    </lineage>
</organism>
<dbReference type="Proteomes" id="UP000006352">
    <property type="component" value="Unassembled WGS sequence"/>
</dbReference>
<reference evidence="3 4" key="1">
    <citation type="journal article" date="2012" name="Appl. Environ. Microbiol.">
        <title>Short-read sequencing for genomic analysis of the brown rot fungus Fibroporia radiculosa.</title>
        <authorList>
            <person name="Tang J.D."/>
            <person name="Perkins A.D."/>
            <person name="Sonstegard T.S."/>
            <person name="Schroeder S.G."/>
            <person name="Burgess S.C."/>
            <person name="Diehl S.V."/>
        </authorList>
    </citation>
    <scope>NUCLEOTIDE SEQUENCE [LARGE SCALE GENOMIC DNA]</scope>
    <source>
        <strain evidence="3 4">TFFH 294</strain>
    </source>
</reference>
<dbReference type="GeneID" id="24098803"/>
<dbReference type="EMBL" id="HE797132">
    <property type="protein sequence ID" value="CCM03892.1"/>
    <property type="molecule type" value="Genomic_DNA"/>
</dbReference>